<proteinExistence type="predicted"/>
<keyword evidence="4" id="KW-1185">Reference proteome</keyword>
<evidence type="ECO:0000313" key="4">
    <source>
        <dbReference type="Proteomes" id="UP000298615"/>
    </source>
</evidence>
<name>A0A4D7CYF4_9ENTE</name>
<keyword evidence="2" id="KW-0472">Membrane</keyword>
<dbReference type="EMBL" id="CP039712">
    <property type="protein sequence ID" value="QCI86736.1"/>
    <property type="molecule type" value="Genomic_DNA"/>
</dbReference>
<feature type="transmembrane region" description="Helical" evidence="2">
    <location>
        <begin position="122"/>
        <end position="141"/>
    </location>
</feature>
<reference evidence="3 4" key="1">
    <citation type="submission" date="2019-04" db="EMBL/GenBank/DDBJ databases">
        <title>Vagococcus sp. nov., isolated from faeces of yaks (Bos grunniens).</title>
        <authorList>
            <person name="Ge Y."/>
        </authorList>
    </citation>
    <scope>NUCLEOTIDE SEQUENCE [LARGE SCALE GENOMIC DNA]</scope>
    <source>
        <strain evidence="3 4">MN-17</strain>
    </source>
</reference>
<feature type="transmembrane region" description="Helical" evidence="2">
    <location>
        <begin position="175"/>
        <end position="197"/>
    </location>
</feature>
<feature type="compositionally biased region" description="Basic and acidic residues" evidence="1">
    <location>
        <begin position="81"/>
        <end position="92"/>
    </location>
</feature>
<dbReference type="Pfam" id="PF22564">
    <property type="entry name" value="HAAS"/>
    <property type="match status" value="1"/>
</dbReference>
<dbReference type="AlphaFoldDB" id="A0A4D7CYF4"/>
<dbReference type="KEGG" id="vao:FA707_07045"/>
<keyword evidence="2" id="KW-0812">Transmembrane</keyword>
<feature type="transmembrane region" description="Helical" evidence="2">
    <location>
        <begin position="148"/>
        <end position="169"/>
    </location>
</feature>
<evidence type="ECO:0000256" key="1">
    <source>
        <dbReference type="SAM" id="MobiDB-lite"/>
    </source>
</evidence>
<accession>A0A4D7CYF4</accession>
<evidence type="ECO:0000313" key="3">
    <source>
        <dbReference type="EMBL" id="QCI86736.1"/>
    </source>
</evidence>
<dbReference type="RefSeq" id="WP_136953559.1">
    <property type="nucleotide sequence ID" value="NZ_CP039712.1"/>
</dbReference>
<protein>
    <submittedName>
        <fullName evidence="3">DUF1700 domain-containing protein</fullName>
    </submittedName>
</protein>
<dbReference type="Proteomes" id="UP000298615">
    <property type="component" value="Chromosome"/>
</dbReference>
<feature type="region of interest" description="Disordered" evidence="1">
    <location>
        <begin position="74"/>
        <end position="106"/>
    </location>
</feature>
<organism evidence="3 4">
    <name type="scientific">Vagococcus zengguangii</name>
    <dbReference type="NCBI Taxonomy" id="2571750"/>
    <lineage>
        <taxon>Bacteria</taxon>
        <taxon>Bacillati</taxon>
        <taxon>Bacillota</taxon>
        <taxon>Bacilli</taxon>
        <taxon>Lactobacillales</taxon>
        <taxon>Enterococcaceae</taxon>
        <taxon>Vagococcus</taxon>
    </lineage>
</organism>
<sequence>MTAQLYLDKLALALSELSSENRELVIAYYRDLISQQELDEASEDRLIQQFGEPSIIATSLLKKVKTSSTKSNYEQQGWQPFEHDETVDESKAKKNKNQSSTWQAGASADEHYPKRYSGFQRFMQIFGLLFINLTMMIWLFFAVAMAIFAGWICTAAFLASPIIIIGAYFTPYLTYPLLSLSIGLVMFGLGIFGLYICKTLTKYFFKVLSYYFKANLQVLRGAY</sequence>
<keyword evidence="2" id="KW-1133">Transmembrane helix</keyword>
<gene>
    <name evidence="3" type="ORF">FA707_07045</name>
</gene>
<evidence type="ECO:0000256" key="2">
    <source>
        <dbReference type="SAM" id="Phobius"/>
    </source>
</evidence>